<dbReference type="InterPro" id="IPR007789">
    <property type="entry name" value="DUF688"/>
</dbReference>
<organism evidence="2 3">
    <name type="scientific">Canavalia gladiata</name>
    <name type="common">Sword bean</name>
    <name type="synonym">Dolichos gladiatus</name>
    <dbReference type="NCBI Taxonomy" id="3824"/>
    <lineage>
        <taxon>Eukaryota</taxon>
        <taxon>Viridiplantae</taxon>
        <taxon>Streptophyta</taxon>
        <taxon>Embryophyta</taxon>
        <taxon>Tracheophyta</taxon>
        <taxon>Spermatophyta</taxon>
        <taxon>Magnoliopsida</taxon>
        <taxon>eudicotyledons</taxon>
        <taxon>Gunneridae</taxon>
        <taxon>Pentapetalae</taxon>
        <taxon>rosids</taxon>
        <taxon>fabids</taxon>
        <taxon>Fabales</taxon>
        <taxon>Fabaceae</taxon>
        <taxon>Papilionoideae</taxon>
        <taxon>50 kb inversion clade</taxon>
        <taxon>NPAAA clade</taxon>
        <taxon>indigoferoid/millettioid clade</taxon>
        <taxon>Phaseoleae</taxon>
        <taxon>Canavalia</taxon>
    </lineage>
</organism>
<keyword evidence="3" id="KW-1185">Reference proteome</keyword>
<dbReference type="AlphaFoldDB" id="A0AAN9QTE0"/>
<protein>
    <submittedName>
        <fullName evidence="2">Uncharacterized protein</fullName>
    </submittedName>
</protein>
<accession>A0AAN9QTE0</accession>
<dbReference type="Proteomes" id="UP001367508">
    <property type="component" value="Unassembled WGS sequence"/>
</dbReference>
<dbReference type="EMBL" id="JAYMYQ010000002">
    <property type="protein sequence ID" value="KAK7349775.1"/>
    <property type="molecule type" value="Genomic_DNA"/>
</dbReference>
<evidence type="ECO:0000256" key="1">
    <source>
        <dbReference type="SAM" id="MobiDB-lite"/>
    </source>
</evidence>
<evidence type="ECO:0000313" key="3">
    <source>
        <dbReference type="Proteomes" id="UP001367508"/>
    </source>
</evidence>
<reference evidence="2 3" key="1">
    <citation type="submission" date="2024-01" db="EMBL/GenBank/DDBJ databases">
        <title>The genomes of 5 underutilized Papilionoideae crops provide insights into root nodulation and disease resistanc.</title>
        <authorList>
            <person name="Jiang F."/>
        </authorList>
    </citation>
    <scope>NUCLEOTIDE SEQUENCE [LARGE SCALE GENOMIC DNA]</scope>
    <source>
        <strain evidence="2">LVBAO_FW01</strain>
        <tissue evidence="2">Leaves</tissue>
    </source>
</reference>
<proteinExistence type="predicted"/>
<evidence type="ECO:0000313" key="2">
    <source>
        <dbReference type="EMBL" id="KAK7349775.1"/>
    </source>
</evidence>
<name>A0AAN9QTE0_CANGL</name>
<gene>
    <name evidence="2" type="ORF">VNO77_07429</name>
</gene>
<dbReference type="PANTHER" id="PTHR33671:SF1">
    <property type="entry name" value="DUF688 FAMILY PROTEIN"/>
    <property type="match status" value="1"/>
</dbReference>
<sequence>MGTSLFLPTCTLFTHEGPVIISAIYLLDFVSRKKEYGQVVQTATAAAMLRYATPARLVMNYLLRQNMYMKPIRYIMDFKRPRKLNLNAPLLSTRRLGNSLVADTSCSSNSAAGAVQNSSERVPFSWEKAPGKPKEMERIESTQDGGTPRLRLPPCHRFPPKDAAEADEDNEDVTFQDQVDGSCDDGDDNKDDFFSDAVDVFSLSEALDIVQKKSENENSENNDGLRLKLAESNGYQSPTYMISRFLPDATALAASSALQFQEKTCDTCSYPECYLSGSARHSYASSPKGCGLELLFPWRMKHKLCAMESPVLPCSTNVHKHQRNPKQKKHHRSSTYIPCTNVKEDT</sequence>
<feature type="compositionally biased region" description="Polar residues" evidence="1">
    <location>
        <begin position="109"/>
        <end position="120"/>
    </location>
</feature>
<dbReference type="PANTHER" id="PTHR33671">
    <property type="entry name" value="N-METHYLTRANSFERASE, PUTATIVE (DUF688)-RELATED"/>
    <property type="match status" value="1"/>
</dbReference>
<comment type="caution">
    <text evidence="2">The sequence shown here is derived from an EMBL/GenBank/DDBJ whole genome shotgun (WGS) entry which is preliminary data.</text>
</comment>
<feature type="compositionally biased region" description="Acidic residues" evidence="1">
    <location>
        <begin position="165"/>
        <end position="174"/>
    </location>
</feature>
<feature type="compositionally biased region" description="Basic and acidic residues" evidence="1">
    <location>
        <begin position="129"/>
        <end position="141"/>
    </location>
</feature>
<dbReference type="Pfam" id="PF05097">
    <property type="entry name" value="DUF688"/>
    <property type="match status" value="1"/>
</dbReference>
<feature type="region of interest" description="Disordered" evidence="1">
    <location>
        <begin position="109"/>
        <end position="187"/>
    </location>
</feature>